<accession>A0A8T1UBE9</accession>
<comment type="caution">
    <text evidence="1">The sequence shown here is derived from an EMBL/GenBank/DDBJ whole genome shotgun (WGS) entry which is preliminary data.</text>
</comment>
<evidence type="ECO:0000313" key="1">
    <source>
        <dbReference type="EMBL" id="KAG6959230.1"/>
    </source>
</evidence>
<sequence length="58" mass="6524">MSKDAFRASVFFCASAAGKTAPAHCFRWHTKRRRPRRAFKSPVAPRVCYAHGSTVDAR</sequence>
<name>A0A8T1UBE9_9STRA</name>
<dbReference type="AlphaFoldDB" id="A0A8T1UBE9"/>
<evidence type="ECO:0000313" key="2">
    <source>
        <dbReference type="Proteomes" id="UP000688947"/>
    </source>
</evidence>
<organism evidence="1 2">
    <name type="scientific">Phytophthora cactorum</name>
    <dbReference type="NCBI Taxonomy" id="29920"/>
    <lineage>
        <taxon>Eukaryota</taxon>
        <taxon>Sar</taxon>
        <taxon>Stramenopiles</taxon>
        <taxon>Oomycota</taxon>
        <taxon>Peronosporomycetes</taxon>
        <taxon>Peronosporales</taxon>
        <taxon>Peronosporaceae</taxon>
        <taxon>Phytophthora</taxon>
    </lineage>
</organism>
<dbReference type="EMBL" id="JAENGZ010000446">
    <property type="protein sequence ID" value="KAG6959230.1"/>
    <property type="molecule type" value="Genomic_DNA"/>
</dbReference>
<dbReference type="Proteomes" id="UP000688947">
    <property type="component" value="Unassembled WGS sequence"/>
</dbReference>
<proteinExistence type="predicted"/>
<gene>
    <name evidence="1" type="ORF">JG687_00008932</name>
</gene>
<protein>
    <submittedName>
        <fullName evidence="1">Uncharacterized protein</fullName>
    </submittedName>
</protein>
<reference evidence="1" key="1">
    <citation type="submission" date="2021-01" db="EMBL/GenBank/DDBJ databases">
        <title>Phytophthora aleatoria, a newly-described species from Pinus radiata is distinct from Phytophthora cactorum isolates based on comparative genomics.</title>
        <authorList>
            <person name="Mcdougal R."/>
            <person name="Panda P."/>
            <person name="Williams N."/>
            <person name="Studholme D.J."/>
        </authorList>
    </citation>
    <scope>NUCLEOTIDE SEQUENCE</scope>
    <source>
        <strain evidence="1">NZFS 3830</strain>
    </source>
</reference>